<dbReference type="Proteomes" id="UP000027138">
    <property type="component" value="Unassembled WGS sequence"/>
</dbReference>
<sequence length="131" mass="14484">MMNGSFRITDVEDGDDNSRGAKEQNLTPPLKTTNSQVATALTQTYALFTTVLEQLLVVPSQNNRKQLLDNNNGSCAHVEPKLSHPDNAPKKQDNEVLETPQGAEPEAHHNTFTSNIHKSNHVQPMMNNPDL</sequence>
<reference evidence="2 3" key="1">
    <citation type="journal article" date="2014" name="PLoS ONE">
        <title>Global Analysis of Gene Expression Profiles in Physic Nut (Jatropha curcas L.) Seedlings Exposed to Salt Stress.</title>
        <authorList>
            <person name="Zhang L."/>
            <person name="Zhang C."/>
            <person name="Wu P."/>
            <person name="Chen Y."/>
            <person name="Li M."/>
            <person name="Jiang H."/>
            <person name="Wu G."/>
        </authorList>
    </citation>
    <scope>NUCLEOTIDE SEQUENCE [LARGE SCALE GENOMIC DNA]</scope>
    <source>
        <strain evidence="3">cv. GZQX0401</strain>
        <tissue evidence="2">Young leaves</tissue>
    </source>
</reference>
<dbReference type="EMBL" id="KK914567">
    <property type="protein sequence ID" value="KDP33038.1"/>
    <property type="molecule type" value="Genomic_DNA"/>
</dbReference>
<keyword evidence="3" id="KW-1185">Reference proteome</keyword>
<evidence type="ECO:0000313" key="2">
    <source>
        <dbReference type="EMBL" id="KDP33038.1"/>
    </source>
</evidence>
<accession>A0A067KDD0</accession>
<evidence type="ECO:0000256" key="1">
    <source>
        <dbReference type="SAM" id="MobiDB-lite"/>
    </source>
</evidence>
<feature type="region of interest" description="Disordered" evidence="1">
    <location>
        <begin position="1"/>
        <end position="33"/>
    </location>
</feature>
<feature type="compositionally biased region" description="Polar residues" evidence="1">
    <location>
        <begin position="110"/>
        <end position="131"/>
    </location>
</feature>
<gene>
    <name evidence="2" type="ORF">JCGZ_13624</name>
</gene>
<dbReference type="AlphaFoldDB" id="A0A067KDD0"/>
<evidence type="ECO:0000313" key="3">
    <source>
        <dbReference type="Proteomes" id="UP000027138"/>
    </source>
</evidence>
<feature type="compositionally biased region" description="Basic and acidic residues" evidence="1">
    <location>
        <begin position="78"/>
        <end position="94"/>
    </location>
</feature>
<name>A0A067KDD0_JATCU</name>
<feature type="region of interest" description="Disordered" evidence="1">
    <location>
        <begin position="68"/>
        <end position="131"/>
    </location>
</feature>
<feature type="compositionally biased region" description="Polar residues" evidence="1">
    <location>
        <begin position="24"/>
        <end position="33"/>
    </location>
</feature>
<organism evidence="2 3">
    <name type="scientific">Jatropha curcas</name>
    <name type="common">Barbados nut</name>
    <dbReference type="NCBI Taxonomy" id="180498"/>
    <lineage>
        <taxon>Eukaryota</taxon>
        <taxon>Viridiplantae</taxon>
        <taxon>Streptophyta</taxon>
        <taxon>Embryophyta</taxon>
        <taxon>Tracheophyta</taxon>
        <taxon>Spermatophyta</taxon>
        <taxon>Magnoliopsida</taxon>
        <taxon>eudicotyledons</taxon>
        <taxon>Gunneridae</taxon>
        <taxon>Pentapetalae</taxon>
        <taxon>rosids</taxon>
        <taxon>fabids</taxon>
        <taxon>Malpighiales</taxon>
        <taxon>Euphorbiaceae</taxon>
        <taxon>Crotonoideae</taxon>
        <taxon>Jatropheae</taxon>
        <taxon>Jatropha</taxon>
    </lineage>
</organism>
<proteinExistence type="predicted"/>
<protein>
    <submittedName>
        <fullName evidence="2">Uncharacterized protein</fullName>
    </submittedName>
</protein>